<dbReference type="GO" id="GO:0043565">
    <property type="term" value="F:sequence-specific DNA binding"/>
    <property type="evidence" value="ECO:0007669"/>
    <property type="project" value="InterPro"/>
</dbReference>
<dbReference type="InterPro" id="IPR001628">
    <property type="entry name" value="Znf_hrmn_rcpt"/>
</dbReference>
<dbReference type="PANTHER" id="PTHR46011">
    <property type="entry name" value="NUCLEAR HORMONE RECEPTOR FAMILY MEMBER NHR-86-RELATED"/>
    <property type="match status" value="1"/>
</dbReference>
<keyword evidence="4" id="KW-0805">Transcription regulation</keyword>
<reference evidence="11 12" key="1">
    <citation type="submission" date="2022-02" db="EMBL/GenBank/DDBJ databases">
        <title>Chromosome-level reference genomes for two strains of Caenorhabditis briggsae: an improved platform for comparative genomics.</title>
        <authorList>
            <person name="Stevens L."/>
            <person name="Andersen E.C."/>
        </authorList>
    </citation>
    <scope>NUCLEOTIDE SEQUENCE [LARGE SCALE GENOMIC DNA]</scope>
    <source>
        <strain evidence="11">QX1410_ONT</strain>
        <tissue evidence="11">Whole-organism</tissue>
    </source>
</reference>
<dbReference type="SMART" id="SM00399">
    <property type="entry name" value="ZnF_C4"/>
    <property type="match status" value="1"/>
</dbReference>
<name>A0AAE9CY46_CAEBR</name>
<dbReference type="GO" id="GO:0003700">
    <property type="term" value="F:DNA-binding transcription factor activity"/>
    <property type="evidence" value="ECO:0007669"/>
    <property type="project" value="InterPro"/>
</dbReference>
<gene>
    <name evidence="11" type="ORF">L3Y34_006636</name>
</gene>
<evidence type="ECO:0000256" key="3">
    <source>
        <dbReference type="ARBA" id="ARBA00022833"/>
    </source>
</evidence>
<keyword evidence="1" id="KW-0479">Metal-binding</keyword>
<evidence type="ECO:0000256" key="6">
    <source>
        <dbReference type="ARBA" id="ARBA00023163"/>
    </source>
</evidence>
<evidence type="ECO:0000313" key="11">
    <source>
        <dbReference type="EMBL" id="ULT87008.1"/>
    </source>
</evidence>
<evidence type="ECO:0000256" key="1">
    <source>
        <dbReference type="ARBA" id="ARBA00022723"/>
    </source>
</evidence>
<evidence type="ECO:0000256" key="8">
    <source>
        <dbReference type="ARBA" id="ARBA00023242"/>
    </source>
</evidence>
<keyword evidence="8" id="KW-0539">Nucleus</keyword>
<sequence length="461" mass="52764">MSSILCGVCEQTSDSFNFGALSLLVLRFFVESSLLTGFQNSNQGDSKVAETSLFLAPYWKQRRTIMGRTFKELKMDVSELLVFCALIYWDFGLHEQSDECIEIRLERRSGILKELKLYEQSLRSENDASLRIGQIIACAAFFRRKVAGGKMSIGRRCNGNCKLDTVVSRRLCPFCRYDKCLRIGMKTTAVLSRLATVKTEPGEGTSSGSGWAMGNLLEQMKEAHRNLENARRAEFMNEDRKPNATNYKVLNEIYSKDINLIYQHLSVFFQSITPINDEQRKFLGHQFIAPFALLDGSWRSQGTELFVMPNGDYVDLQNLDNFYQNPDEQDGSIAENVTTLMKPYWHLNNRVLRKNLVEVNLDLSEFLFVSALIFWDFGVPEQSDECIKVCKLMRSRIFEELTTYEKSKIMTEDHSLRVGEIVIVLQAVQKALGIMHECRDISIAYNLHGRECPLFKIPEGS</sequence>
<evidence type="ECO:0000256" key="2">
    <source>
        <dbReference type="ARBA" id="ARBA00022771"/>
    </source>
</evidence>
<feature type="domain" description="NR LBD" evidence="10">
    <location>
        <begin position="212"/>
        <end position="461"/>
    </location>
</feature>
<keyword evidence="6" id="KW-0804">Transcription</keyword>
<keyword evidence="2" id="KW-0863">Zinc-finger</keyword>
<dbReference type="Proteomes" id="UP000827892">
    <property type="component" value="Chromosome V"/>
</dbReference>
<dbReference type="Pfam" id="PF00104">
    <property type="entry name" value="Hormone_recep"/>
    <property type="match status" value="2"/>
</dbReference>
<organism evidence="11 12">
    <name type="scientific">Caenorhabditis briggsae</name>
    <dbReference type="NCBI Taxonomy" id="6238"/>
    <lineage>
        <taxon>Eukaryota</taxon>
        <taxon>Metazoa</taxon>
        <taxon>Ecdysozoa</taxon>
        <taxon>Nematoda</taxon>
        <taxon>Chromadorea</taxon>
        <taxon>Rhabditida</taxon>
        <taxon>Rhabditina</taxon>
        <taxon>Rhabditomorpha</taxon>
        <taxon>Rhabditoidea</taxon>
        <taxon>Rhabditidae</taxon>
        <taxon>Peloderinae</taxon>
        <taxon>Caenorhabditis</taxon>
    </lineage>
</organism>
<dbReference type="InterPro" id="IPR013088">
    <property type="entry name" value="Znf_NHR/GATA"/>
</dbReference>
<dbReference type="InterPro" id="IPR000536">
    <property type="entry name" value="Nucl_hrmn_rcpt_lig-bd"/>
</dbReference>
<dbReference type="AlphaFoldDB" id="A0AAE9CY46"/>
<dbReference type="Gene3D" id="1.10.565.10">
    <property type="entry name" value="Retinoid X Receptor"/>
    <property type="match status" value="1"/>
</dbReference>
<evidence type="ECO:0000313" key="12">
    <source>
        <dbReference type="Proteomes" id="UP000827892"/>
    </source>
</evidence>
<dbReference type="Gene3D" id="3.30.50.10">
    <property type="entry name" value="Erythroid Transcription Factor GATA-1, subunit A"/>
    <property type="match status" value="1"/>
</dbReference>
<protein>
    <submittedName>
        <fullName evidence="11">Uncharacterized protein</fullName>
    </submittedName>
</protein>
<dbReference type="EMBL" id="CP090895">
    <property type="protein sequence ID" value="ULT87008.1"/>
    <property type="molecule type" value="Genomic_DNA"/>
</dbReference>
<dbReference type="SMART" id="SM00430">
    <property type="entry name" value="HOLI"/>
    <property type="match status" value="2"/>
</dbReference>
<dbReference type="SUPFAM" id="SSF48508">
    <property type="entry name" value="Nuclear receptor ligand-binding domain"/>
    <property type="match status" value="2"/>
</dbReference>
<evidence type="ECO:0000259" key="9">
    <source>
        <dbReference type="PROSITE" id="PS51030"/>
    </source>
</evidence>
<dbReference type="PROSITE" id="PS51030">
    <property type="entry name" value="NUCLEAR_REC_DBD_2"/>
    <property type="match status" value="1"/>
</dbReference>
<dbReference type="GO" id="GO:0008270">
    <property type="term" value="F:zinc ion binding"/>
    <property type="evidence" value="ECO:0007669"/>
    <property type="project" value="UniProtKB-KW"/>
</dbReference>
<proteinExistence type="predicted"/>
<accession>A0AAE9CY46</accession>
<dbReference type="InterPro" id="IPR035500">
    <property type="entry name" value="NHR-like_dom_sf"/>
</dbReference>
<dbReference type="PANTHER" id="PTHR46011:SF3">
    <property type="entry name" value="NR LBD DOMAIN-CONTAINING PROTEIN-RELATED"/>
    <property type="match status" value="1"/>
</dbReference>
<keyword evidence="7" id="KW-0675">Receptor</keyword>
<evidence type="ECO:0000256" key="5">
    <source>
        <dbReference type="ARBA" id="ARBA00023125"/>
    </source>
</evidence>
<evidence type="ECO:0000256" key="4">
    <source>
        <dbReference type="ARBA" id="ARBA00023015"/>
    </source>
</evidence>
<dbReference type="SUPFAM" id="SSF57716">
    <property type="entry name" value="Glucocorticoid receptor-like (DNA-binding domain)"/>
    <property type="match status" value="1"/>
</dbReference>
<feature type="domain" description="Nuclear receptor" evidence="9">
    <location>
        <begin position="137"/>
        <end position="192"/>
    </location>
</feature>
<dbReference type="PROSITE" id="PS51843">
    <property type="entry name" value="NR_LBD"/>
    <property type="match status" value="1"/>
</dbReference>
<keyword evidence="5" id="KW-0238">DNA-binding</keyword>
<evidence type="ECO:0000256" key="7">
    <source>
        <dbReference type="ARBA" id="ARBA00023170"/>
    </source>
</evidence>
<evidence type="ECO:0000259" key="10">
    <source>
        <dbReference type="PROSITE" id="PS51843"/>
    </source>
</evidence>
<keyword evidence="3" id="KW-0862">Zinc</keyword>